<keyword evidence="1" id="KW-1003">Cell membrane</keyword>
<sequence length="341" mass="38093">MFRFDNPLCLWLLLLIPILATIYYASIRKRRKRMSKFGDLTLLRQLSPDVSKYRPTVKFVLLEISLSLICVLLARPQIGVKSISNKHKGIEAIIAMDISNSMLCQDVAPSRLERSKMMVENLVDNLTEDRIGLIVFAGDAYVQLPITADYVSAKMFLDNIDPSLIGTQGTDIGEALNLAIHSFSQDEKTGKAIILITDGEDHEGNAENLARKASKIGIRVFILGVGSANGAPIPLENGDYLKDKTGTPVITHLNEPMCKQLASIGNGLYLHIDNTFSVEKRLNKELGVMHKGEFQNMTYSDYNDQFQAVAILIILLLIIDVIILEVKNPIISRWNIFHKKI</sequence>
<feature type="transmembrane region" description="Helical" evidence="5">
    <location>
        <begin position="306"/>
        <end position="324"/>
    </location>
</feature>
<evidence type="ECO:0000256" key="1">
    <source>
        <dbReference type="ARBA" id="ARBA00022475"/>
    </source>
</evidence>
<dbReference type="Proteomes" id="UP000321612">
    <property type="component" value="Unassembled WGS sequence"/>
</dbReference>
<dbReference type="PROSITE" id="PS50234">
    <property type="entry name" value="VWFA"/>
    <property type="match status" value="1"/>
</dbReference>
<evidence type="ECO:0000256" key="2">
    <source>
        <dbReference type="ARBA" id="ARBA00022692"/>
    </source>
</evidence>
<dbReference type="InterPro" id="IPR024163">
    <property type="entry name" value="Aerotolerance_reg_N"/>
</dbReference>
<evidence type="ECO:0000256" key="3">
    <source>
        <dbReference type="ARBA" id="ARBA00022989"/>
    </source>
</evidence>
<keyword evidence="8" id="KW-1185">Reference proteome</keyword>
<dbReference type="InterPro" id="IPR002035">
    <property type="entry name" value="VWF_A"/>
</dbReference>
<evidence type="ECO:0000256" key="4">
    <source>
        <dbReference type="ARBA" id="ARBA00023136"/>
    </source>
</evidence>
<dbReference type="InterPro" id="IPR050768">
    <property type="entry name" value="UPF0353/GerABKA_families"/>
</dbReference>
<dbReference type="PANTHER" id="PTHR22550">
    <property type="entry name" value="SPORE GERMINATION PROTEIN"/>
    <property type="match status" value="1"/>
</dbReference>
<dbReference type="RefSeq" id="WP_130828790.1">
    <property type="nucleotide sequence ID" value="NZ_SDIK01000035.1"/>
</dbReference>
<dbReference type="SUPFAM" id="SSF53300">
    <property type="entry name" value="vWA-like"/>
    <property type="match status" value="1"/>
</dbReference>
<dbReference type="Pfam" id="PF13519">
    <property type="entry name" value="VWA_2"/>
    <property type="match status" value="1"/>
</dbReference>
<dbReference type="EMBL" id="SDIK01000035">
    <property type="protein sequence ID" value="TXJ62291.1"/>
    <property type="molecule type" value="Genomic_DNA"/>
</dbReference>
<evidence type="ECO:0000256" key="5">
    <source>
        <dbReference type="SAM" id="Phobius"/>
    </source>
</evidence>
<protein>
    <submittedName>
        <fullName evidence="7">VWA domain-containing protein</fullName>
    </submittedName>
</protein>
<feature type="domain" description="VWFA" evidence="6">
    <location>
        <begin position="91"/>
        <end position="286"/>
    </location>
</feature>
<accession>A0A5C8GNA1</accession>
<dbReference type="SMART" id="SM00327">
    <property type="entry name" value="VWA"/>
    <property type="match status" value="1"/>
</dbReference>
<dbReference type="AlphaFoldDB" id="A0A5C8GNA1"/>
<keyword evidence="4 5" id="KW-0472">Membrane</keyword>
<dbReference type="InterPro" id="IPR036465">
    <property type="entry name" value="vWFA_dom_sf"/>
</dbReference>
<evidence type="ECO:0000313" key="7">
    <source>
        <dbReference type="EMBL" id="TXJ62291.1"/>
    </source>
</evidence>
<dbReference type="PANTHER" id="PTHR22550:SF5">
    <property type="entry name" value="LEUCINE ZIPPER PROTEIN 4"/>
    <property type="match status" value="1"/>
</dbReference>
<name>A0A5C8GNA1_9BACT</name>
<gene>
    <name evidence="7" type="ORF">ETF27_05245</name>
</gene>
<organism evidence="7 8">
    <name type="scientific">Prevotella brunnea</name>
    <dbReference type="NCBI Taxonomy" id="2508867"/>
    <lineage>
        <taxon>Bacteria</taxon>
        <taxon>Pseudomonadati</taxon>
        <taxon>Bacteroidota</taxon>
        <taxon>Bacteroidia</taxon>
        <taxon>Bacteroidales</taxon>
        <taxon>Prevotellaceae</taxon>
        <taxon>Prevotella</taxon>
    </lineage>
</organism>
<evidence type="ECO:0000259" key="6">
    <source>
        <dbReference type="PROSITE" id="PS50234"/>
    </source>
</evidence>
<evidence type="ECO:0000313" key="8">
    <source>
        <dbReference type="Proteomes" id="UP000321612"/>
    </source>
</evidence>
<dbReference type="OrthoDB" id="6206554at2"/>
<reference evidence="8" key="1">
    <citation type="submission" date="2019-05" db="EMBL/GenBank/DDBJ databases">
        <title>Prevotella brunnea sp. nov., isolated from a wound of a patient.</title>
        <authorList>
            <person name="Buhl M."/>
        </authorList>
    </citation>
    <scope>NUCLEOTIDE SEQUENCE [LARGE SCALE GENOMIC DNA]</scope>
    <source>
        <strain evidence="8">A2672</strain>
    </source>
</reference>
<dbReference type="Gene3D" id="3.40.50.410">
    <property type="entry name" value="von Willebrand factor, type A domain"/>
    <property type="match status" value="1"/>
</dbReference>
<keyword evidence="3 5" id="KW-1133">Transmembrane helix</keyword>
<keyword evidence="2 5" id="KW-0812">Transmembrane</keyword>
<dbReference type="Pfam" id="PF07584">
    <property type="entry name" value="BatA"/>
    <property type="match status" value="1"/>
</dbReference>
<comment type="caution">
    <text evidence="7">The sequence shown here is derived from an EMBL/GenBank/DDBJ whole genome shotgun (WGS) entry which is preliminary data.</text>
</comment>
<proteinExistence type="predicted"/>